<gene>
    <name evidence="9" type="ORF">I8752_09515</name>
</gene>
<evidence type="ECO:0000256" key="5">
    <source>
        <dbReference type="ARBA" id="ARBA00022989"/>
    </source>
</evidence>
<keyword evidence="3" id="KW-1003">Cell membrane</keyword>
<keyword evidence="6 7" id="KW-0472">Membrane</keyword>
<accession>A0A8J7I231</accession>
<dbReference type="Pfam" id="PF01757">
    <property type="entry name" value="Acyl_transf_3"/>
    <property type="match status" value="1"/>
</dbReference>
<evidence type="ECO:0000313" key="10">
    <source>
        <dbReference type="Proteomes" id="UP000662314"/>
    </source>
</evidence>
<feature type="domain" description="Acyltransferase 3" evidence="8">
    <location>
        <begin position="25"/>
        <end position="359"/>
    </location>
</feature>
<protein>
    <submittedName>
        <fullName evidence="9">Acyltransferase family protein</fullName>
    </submittedName>
</protein>
<feature type="transmembrane region" description="Helical" evidence="7">
    <location>
        <begin position="100"/>
        <end position="118"/>
    </location>
</feature>
<dbReference type="AlphaFoldDB" id="A0A8J7I231"/>
<keyword evidence="9" id="KW-0012">Acyltransferase</keyword>
<dbReference type="PANTHER" id="PTHR40074:SF2">
    <property type="entry name" value="O-ACETYLTRANSFERASE WECH"/>
    <property type="match status" value="1"/>
</dbReference>
<feature type="transmembrane region" description="Helical" evidence="7">
    <location>
        <begin position="60"/>
        <end position="79"/>
    </location>
</feature>
<dbReference type="GO" id="GO:0005886">
    <property type="term" value="C:plasma membrane"/>
    <property type="evidence" value="ECO:0007669"/>
    <property type="project" value="UniProtKB-SubCell"/>
</dbReference>
<feature type="transmembrane region" description="Helical" evidence="7">
    <location>
        <begin position="343"/>
        <end position="368"/>
    </location>
</feature>
<dbReference type="PANTHER" id="PTHR40074">
    <property type="entry name" value="O-ACETYLTRANSFERASE WECH"/>
    <property type="match status" value="1"/>
</dbReference>
<feature type="transmembrane region" description="Helical" evidence="7">
    <location>
        <begin position="162"/>
        <end position="182"/>
    </location>
</feature>
<feature type="transmembrane region" description="Helical" evidence="7">
    <location>
        <begin position="202"/>
        <end position="220"/>
    </location>
</feature>
<sequence>MQEKSSDRSFLLETSPTYNKNRLFSLDLLKALSITAVVSFHSLVLPKITYASSQLAIDTLFSPLRFCVPVFLTIYFLLFEKELVKHPVFTWTTLYKRLNRLLIPTVFWFLVTASLKLINRNPLLEVIASIFNGEIFTGAYYLLIIIQFIPVFILLRSWLNKLLTLIITICLQGLVFIYIYSIPFMPDHDYILEGLRIINRPLFIYWFVYMAFGAFFWKKWSFIVELSKKIPISLKIFLLTSYSLIQFFEFRWSFLIFKSEIPPFEYVNFSCMLSVVVLFLCFASIQENQFPIYIQKLVSLLSKYCLGIFCINGIICQILSSICLQLFAEARFNFYEILSLKLILWFLLLAISLSLSILLNCVGLKAVVR</sequence>
<proteinExistence type="inferred from homology"/>
<evidence type="ECO:0000256" key="3">
    <source>
        <dbReference type="ARBA" id="ARBA00022475"/>
    </source>
</evidence>
<keyword evidence="9" id="KW-0808">Transferase</keyword>
<organism evidence="9 10">
    <name type="scientific">Dendronalium phyllosphericum CENA369</name>
    <dbReference type="NCBI Taxonomy" id="1725256"/>
    <lineage>
        <taxon>Bacteria</taxon>
        <taxon>Bacillati</taxon>
        <taxon>Cyanobacteriota</taxon>
        <taxon>Cyanophyceae</taxon>
        <taxon>Nostocales</taxon>
        <taxon>Nostocaceae</taxon>
        <taxon>Dendronalium</taxon>
        <taxon>Dendronalium phyllosphericum</taxon>
    </lineage>
</organism>
<comment type="caution">
    <text evidence="9">The sequence shown here is derived from an EMBL/GenBank/DDBJ whole genome shotgun (WGS) entry which is preliminary data.</text>
</comment>
<feature type="transmembrane region" description="Helical" evidence="7">
    <location>
        <begin position="232"/>
        <end position="254"/>
    </location>
</feature>
<evidence type="ECO:0000256" key="2">
    <source>
        <dbReference type="ARBA" id="ARBA00007400"/>
    </source>
</evidence>
<evidence type="ECO:0000259" key="8">
    <source>
        <dbReference type="Pfam" id="PF01757"/>
    </source>
</evidence>
<dbReference type="EMBL" id="JAECZA010000028">
    <property type="protein sequence ID" value="MBH8573250.1"/>
    <property type="molecule type" value="Genomic_DNA"/>
</dbReference>
<keyword evidence="4 7" id="KW-0812">Transmembrane</keyword>
<keyword evidence="5 7" id="KW-1133">Transmembrane helix</keyword>
<feature type="transmembrane region" description="Helical" evidence="7">
    <location>
        <begin position="266"/>
        <end position="285"/>
    </location>
</feature>
<dbReference type="GO" id="GO:0009246">
    <property type="term" value="P:enterobacterial common antigen biosynthetic process"/>
    <property type="evidence" value="ECO:0007669"/>
    <property type="project" value="TreeGrafter"/>
</dbReference>
<dbReference type="Proteomes" id="UP000662314">
    <property type="component" value="Unassembled WGS sequence"/>
</dbReference>
<feature type="transmembrane region" description="Helical" evidence="7">
    <location>
        <begin position="28"/>
        <end position="48"/>
    </location>
</feature>
<reference evidence="9 10" key="1">
    <citation type="journal article" date="2021" name="Int. J. Syst. Evol. Microbiol.">
        <title>Amazonocrinis nigriterrae gen. nov., sp. nov., Atlanticothrix silvestris gen. nov., sp. nov. and Dendronalium phyllosphericum gen. nov., sp. nov., nostocacean cyanobacteria from Brazilian environments.</title>
        <authorList>
            <person name="Alvarenga D.O."/>
            <person name="Andreote A.P.D."/>
            <person name="Branco L.H.Z."/>
            <person name="Delbaje E."/>
            <person name="Cruz R.B."/>
            <person name="Varani A.M."/>
            <person name="Fiore M.F."/>
        </authorList>
    </citation>
    <scope>NUCLEOTIDE SEQUENCE [LARGE SCALE GENOMIC DNA]</scope>
    <source>
        <strain evidence="9 10">CENA369</strain>
    </source>
</reference>
<dbReference type="InterPro" id="IPR002656">
    <property type="entry name" value="Acyl_transf_3_dom"/>
</dbReference>
<evidence type="ECO:0000313" key="9">
    <source>
        <dbReference type="EMBL" id="MBH8573250.1"/>
    </source>
</evidence>
<name>A0A8J7I231_9NOST</name>
<dbReference type="RefSeq" id="WP_214432070.1">
    <property type="nucleotide sequence ID" value="NZ_CAWPUQ010000130.1"/>
</dbReference>
<evidence type="ECO:0000256" key="7">
    <source>
        <dbReference type="SAM" id="Phobius"/>
    </source>
</evidence>
<keyword evidence="10" id="KW-1185">Reference proteome</keyword>
<comment type="similarity">
    <text evidence="2">Belongs to the acyltransferase 3 family.</text>
</comment>
<evidence type="ECO:0000256" key="4">
    <source>
        <dbReference type="ARBA" id="ARBA00022692"/>
    </source>
</evidence>
<evidence type="ECO:0000256" key="1">
    <source>
        <dbReference type="ARBA" id="ARBA00004651"/>
    </source>
</evidence>
<feature type="transmembrane region" description="Helical" evidence="7">
    <location>
        <begin position="306"/>
        <end position="328"/>
    </location>
</feature>
<comment type="subcellular location">
    <subcellularLocation>
        <location evidence="1">Cell membrane</location>
        <topology evidence="1">Multi-pass membrane protein</topology>
    </subcellularLocation>
</comment>
<evidence type="ECO:0000256" key="6">
    <source>
        <dbReference type="ARBA" id="ARBA00023136"/>
    </source>
</evidence>
<feature type="transmembrane region" description="Helical" evidence="7">
    <location>
        <begin position="138"/>
        <end position="155"/>
    </location>
</feature>
<dbReference type="GO" id="GO:0016413">
    <property type="term" value="F:O-acetyltransferase activity"/>
    <property type="evidence" value="ECO:0007669"/>
    <property type="project" value="TreeGrafter"/>
</dbReference>